<keyword evidence="2" id="KW-1185">Reference proteome</keyword>
<comment type="caution">
    <text evidence="1">The sequence shown here is derived from an EMBL/GenBank/DDBJ whole genome shotgun (WGS) entry which is preliminary data.</text>
</comment>
<accession>A0A8X6S5V5</accession>
<protein>
    <submittedName>
        <fullName evidence="1">Uncharacterized protein</fullName>
    </submittedName>
</protein>
<evidence type="ECO:0000313" key="1">
    <source>
        <dbReference type="EMBL" id="GFY05205.1"/>
    </source>
</evidence>
<reference evidence="1" key="1">
    <citation type="submission" date="2020-08" db="EMBL/GenBank/DDBJ databases">
        <title>Multicomponent nature underlies the extraordinary mechanical properties of spider dragline silk.</title>
        <authorList>
            <person name="Kono N."/>
            <person name="Nakamura H."/>
            <person name="Mori M."/>
            <person name="Yoshida Y."/>
            <person name="Ohtoshi R."/>
            <person name="Malay A.D."/>
            <person name="Moran D.A.P."/>
            <person name="Tomita M."/>
            <person name="Numata K."/>
            <person name="Arakawa K."/>
        </authorList>
    </citation>
    <scope>NUCLEOTIDE SEQUENCE</scope>
</reference>
<name>A0A8X6S5V5_TRICX</name>
<proteinExistence type="predicted"/>
<organism evidence="1 2">
    <name type="scientific">Trichonephila clavipes</name>
    <name type="common">Golden silk orbweaver</name>
    <name type="synonym">Nephila clavipes</name>
    <dbReference type="NCBI Taxonomy" id="2585209"/>
    <lineage>
        <taxon>Eukaryota</taxon>
        <taxon>Metazoa</taxon>
        <taxon>Ecdysozoa</taxon>
        <taxon>Arthropoda</taxon>
        <taxon>Chelicerata</taxon>
        <taxon>Arachnida</taxon>
        <taxon>Araneae</taxon>
        <taxon>Araneomorphae</taxon>
        <taxon>Entelegynae</taxon>
        <taxon>Araneoidea</taxon>
        <taxon>Nephilidae</taxon>
        <taxon>Trichonephila</taxon>
    </lineage>
</organism>
<dbReference type="EMBL" id="BMAU01021250">
    <property type="protein sequence ID" value="GFY05205.1"/>
    <property type="molecule type" value="Genomic_DNA"/>
</dbReference>
<dbReference type="Proteomes" id="UP000887159">
    <property type="component" value="Unassembled WGS sequence"/>
</dbReference>
<dbReference type="AlphaFoldDB" id="A0A8X6S5V5"/>
<evidence type="ECO:0000313" key="2">
    <source>
        <dbReference type="Proteomes" id="UP000887159"/>
    </source>
</evidence>
<sequence length="189" mass="21421">MGNGIPTTMHVRQLPFKFITKCLLTLLTSESPVLSRHFQCSEELQRGERIAEIYLTKAFETAESDGREKPNGWTNVRADIPSVIRGVRNEQPHPDVGEYSQLKTPKKTAVLPPPSQEVFEVTTIGMYARTTPTRHGLADMFENTGHFTDRSSSDGHSCHQVHFIIDRRVINRGSERSMFRQVLFPQANV</sequence>
<gene>
    <name evidence="1" type="ORF">TNCV_2206511</name>
</gene>